<keyword evidence="2" id="KW-1185">Reference proteome</keyword>
<proteinExistence type="predicted"/>
<reference evidence="2" key="1">
    <citation type="journal article" date="2023" name="Nat. Plants">
        <title>Single-cell RNA sequencing provides a high-resolution roadmap for understanding the multicellular compartmentation of specialized metabolism.</title>
        <authorList>
            <person name="Sun S."/>
            <person name="Shen X."/>
            <person name="Li Y."/>
            <person name="Li Y."/>
            <person name="Wang S."/>
            <person name="Li R."/>
            <person name="Zhang H."/>
            <person name="Shen G."/>
            <person name="Guo B."/>
            <person name="Wei J."/>
            <person name="Xu J."/>
            <person name="St-Pierre B."/>
            <person name="Chen S."/>
            <person name="Sun C."/>
        </authorList>
    </citation>
    <scope>NUCLEOTIDE SEQUENCE [LARGE SCALE GENOMIC DNA]</scope>
</reference>
<organism evidence="1 2">
    <name type="scientific">Catharanthus roseus</name>
    <name type="common">Madagascar periwinkle</name>
    <name type="synonym">Vinca rosea</name>
    <dbReference type="NCBI Taxonomy" id="4058"/>
    <lineage>
        <taxon>Eukaryota</taxon>
        <taxon>Viridiplantae</taxon>
        <taxon>Streptophyta</taxon>
        <taxon>Embryophyta</taxon>
        <taxon>Tracheophyta</taxon>
        <taxon>Spermatophyta</taxon>
        <taxon>Magnoliopsida</taxon>
        <taxon>eudicotyledons</taxon>
        <taxon>Gunneridae</taxon>
        <taxon>Pentapetalae</taxon>
        <taxon>asterids</taxon>
        <taxon>lamiids</taxon>
        <taxon>Gentianales</taxon>
        <taxon>Apocynaceae</taxon>
        <taxon>Rauvolfioideae</taxon>
        <taxon>Vinceae</taxon>
        <taxon>Catharanthinae</taxon>
        <taxon>Catharanthus</taxon>
    </lineage>
</organism>
<sequence length="744" mass="82759">MSDNRVVVKAVAATASCTVILAGILFYLLYRFVIARRHQRNEECSSFRRETVQPVVFQEEFREHSGTLKGLIVDENGRDVLYLRKSGDGRFTSCFSKVWCNPINEEEKRAVDDRGNKPSINSHIHEVPLLHQPCHVINFEEMEKPVHQVHNPGPKASETLASEQPSGNAKCALPLPPPITPPEQTPPPPPPPPPLVRKAQPSPQPPPPPPLINGKFSKPPPPPISMKMKPGLPPPLPKLSGISSSKKAPALPRGKANNSSRSETSIPENSDDKDEIRTKLKPLHWDKVATNVEHSVVWNEINDGSFRFDDELIEALFGYTTPNQKSTEVRNNSKQARIFSPASPAQIFILDPRKSQNTAIVLKSLAVSRKEILDALVDGHGLSADVLEKMIRISPTDEEAAKILQFDGNPTSLADAELFLYQILKAIPSAFIRIKAMLFRSCYDPEILQLKESLQTLELSCKELRNRGIFLKLLEAILKAGNRMNAGTARGNAQGFNLSALRKLSSIKSTDGKTTLLHFVVEQVTRSEGKRHAMYGRSNTIGSIADDQHSDSKATKEETDQEFLMLGLPIIQSLGTEFSNVKKAANLDYENFINMSATLAVRVNDIRELVIRCGSSERSGFVREMKVFLEECEEELKVVSEEQTRVMELVKRTTEYYQAGASKDRGTDPFQLFAIVKDFLDMVDQVCTEISRRVKKKNVTSAASSPPLSPLSSSPRTPVRFQNLQTYFQPQKPGTVSSESEDGF</sequence>
<comment type="caution">
    <text evidence="1">The sequence shown here is derived from an EMBL/GenBank/DDBJ whole genome shotgun (WGS) entry which is preliminary data.</text>
</comment>
<protein>
    <submittedName>
        <fullName evidence="1">Uncharacterized protein</fullName>
    </submittedName>
</protein>
<name>A0ACC0CFB5_CATRO</name>
<dbReference type="EMBL" id="CM044701">
    <property type="protein sequence ID" value="KAI5683567.1"/>
    <property type="molecule type" value="Genomic_DNA"/>
</dbReference>
<evidence type="ECO:0000313" key="2">
    <source>
        <dbReference type="Proteomes" id="UP001060085"/>
    </source>
</evidence>
<dbReference type="Proteomes" id="UP001060085">
    <property type="component" value="Linkage Group LG01"/>
</dbReference>
<gene>
    <name evidence="1" type="ORF">M9H77_04795</name>
</gene>
<accession>A0ACC0CFB5</accession>
<evidence type="ECO:0000313" key="1">
    <source>
        <dbReference type="EMBL" id="KAI5683567.1"/>
    </source>
</evidence>